<evidence type="ECO:0000313" key="3">
    <source>
        <dbReference type="EMBL" id="EGO6681338.1"/>
    </source>
</evidence>
<dbReference type="EMBL" id="RYCF01000297">
    <property type="protein sequence ID" value="MQK27756.1"/>
    <property type="molecule type" value="Genomic_DNA"/>
</dbReference>
<dbReference type="EMBL" id="UCZA01000068">
    <property type="protein sequence ID" value="SQP90803.1"/>
    <property type="molecule type" value="Genomic_DNA"/>
</dbReference>
<evidence type="ECO:0000313" key="9">
    <source>
        <dbReference type="EMBL" id="SQP90803.1"/>
    </source>
</evidence>
<dbReference type="Proteomes" id="UP000359125">
    <property type="component" value="Unassembled WGS sequence"/>
</dbReference>
<evidence type="ECO:0000313" key="8">
    <source>
        <dbReference type="EMBL" id="MUM75813.1"/>
    </source>
</evidence>
<evidence type="ECO:0000313" key="15">
    <source>
        <dbReference type="Proteomes" id="UP000359125"/>
    </source>
</evidence>
<evidence type="ECO:0000313" key="17">
    <source>
        <dbReference type="Proteomes" id="UP000460351"/>
    </source>
</evidence>
<dbReference type="Proteomes" id="UP000382540">
    <property type="component" value="Unassembled WGS sequence"/>
</dbReference>
<evidence type="ECO:0000313" key="14">
    <source>
        <dbReference type="Proteomes" id="UP000281521"/>
    </source>
</evidence>
<dbReference type="Proteomes" id="UP000250671">
    <property type="component" value="Unassembled WGS sequence"/>
</dbReference>
<reference evidence="4" key="5">
    <citation type="submission" date="2018-12" db="EMBL/GenBank/DDBJ databases">
        <authorList>
            <consortium name="NCBI Pathogen Detection Project"/>
        </authorList>
    </citation>
    <scope>NUCLEOTIDE SEQUENCE</scope>
    <source>
        <strain evidence="4">EuSCAPE_DE065</strain>
    </source>
</reference>
<sequence length="66" mass="7214">MNTIKFSCPECGGEVFDTSFKPQGSDSFAGAICKNCGHLVTEDESSQFDDEIVDNIFGALTRDFLK</sequence>
<dbReference type="Proteomes" id="UP000846355">
    <property type="component" value="Unassembled WGS sequence"/>
</dbReference>
<reference evidence="10 14" key="3">
    <citation type="submission" date="2018-10" db="EMBL/GenBank/DDBJ databases">
        <authorList>
            <person name="Noll B N."/>
        </authorList>
    </citation>
    <scope>NUCLEOTIDE SEQUENCE [LARGE SCALE GENOMIC DNA]</scope>
    <source>
        <strain evidence="10">Ecoli022</strain>
    </source>
</reference>
<reference evidence="7 17" key="7">
    <citation type="journal article" date="2019" name="Microorganisms">
        <title>Characteristics of Carbapenem-Resistant and Colistin-Resistant Escherichia coli Co-Producing NDM-1 and MCR-1 from Pig Farms in China.</title>
        <authorList>
            <person name="Peng Z."/>
            <person name="Li X."/>
            <person name="Hu Z."/>
            <person name="Li Z."/>
            <person name="Lv Y."/>
            <person name="Lei M."/>
            <person name="Wu B."/>
            <person name="Chen H."/>
            <person name="Wang X."/>
        </authorList>
    </citation>
    <scope>NUCLEOTIDE SEQUENCE [LARGE SCALE GENOMIC DNA]</scope>
    <source>
        <strain evidence="7 17">RXD010</strain>
    </source>
</reference>
<evidence type="ECO:0000313" key="10">
    <source>
        <dbReference type="EMBL" id="VCY83014.1"/>
    </source>
</evidence>
<evidence type="ECO:0000313" key="5">
    <source>
        <dbReference type="EMBL" id="MIB61870.1"/>
    </source>
</evidence>
<accession>A0A0J2B4J0</accession>
<reference evidence="8 18" key="8">
    <citation type="submission" date="2019-11" db="EMBL/GenBank/DDBJ databases">
        <title>Whole genome sequence analysis of environmental Escherichia coli from the feces of straw-necked ibis (Threskiornis spinicollis) nesting on inland wetlands.</title>
        <authorList>
            <person name="Wyrsch E.R."/>
            <person name="Roy Chowdhury P."/>
            <person name="Wallis L."/>
            <person name="Cummins M.L."/>
            <person name="Zingali T."/>
            <person name="Brandis K.J."/>
            <person name="Djordjevic S.P."/>
        </authorList>
    </citation>
    <scope>NUCLEOTIDE SEQUENCE [LARGE SCALE GENOMIC DNA]</scope>
    <source>
        <strain evidence="8 18">IBS12</strain>
    </source>
</reference>
<dbReference type="EMBL" id="AAAGZE010000063">
    <property type="protein sequence ID" value="EAC1534277.1"/>
    <property type="molecule type" value="Genomic_DNA"/>
</dbReference>
<dbReference type="EMBL" id="SQQU01000027">
    <property type="protein sequence ID" value="MQS32120.1"/>
    <property type="molecule type" value="Genomic_DNA"/>
</dbReference>
<dbReference type="Proteomes" id="UP000600030">
    <property type="component" value="Unassembled WGS sequence"/>
</dbReference>
<evidence type="ECO:0000313" key="11">
    <source>
        <dbReference type="EMBL" id="VCY84000.1"/>
    </source>
</evidence>
<reference evidence="3" key="9">
    <citation type="submission" date="2020-01" db="EMBL/GenBank/DDBJ databases">
        <authorList>
            <consortium name="GenomeTrakr network: Whole genome sequencing for foodborne pathogen traceback"/>
        </authorList>
    </citation>
    <scope>NUCLEOTIDE SEQUENCE</scope>
    <source>
        <strain evidence="2">CFSAN046653</strain>
        <strain evidence="3">PSU-2311</strain>
    </source>
</reference>
<evidence type="ECO:0000313" key="13">
    <source>
        <dbReference type="Proteomes" id="UP000271175"/>
    </source>
</evidence>
<dbReference type="Proteomes" id="UP000281521">
    <property type="component" value="Unassembled WGS sequence"/>
</dbReference>
<evidence type="ECO:0000313" key="16">
    <source>
        <dbReference type="Proteomes" id="UP000382540"/>
    </source>
</evidence>
<dbReference type="Proteomes" id="UP000460351">
    <property type="component" value="Unassembled WGS sequence"/>
</dbReference>
<dbReference type="EMBL" id="DABHXT010000026">
    <property type="protein sequence ID" value="HAJ5959784.1"/>
    <property type="molecule type" value="Genomic_DNA"/>
</dbReference>
<evidence type="ECO:0000313" key="2">
    <source>
        <dbReference type="EMBL" id="EFI6954166.1"/>
    </source>
</evidence>
<dbReference type="RefSeq" id="WP_001092153.1">
    <property type="nucleotide sequence ID" value="NZ_AP019189.1"/>
</dbReference>
<dbReference type="EMBL" id="WOET01000056">
    <property type="protein sequence ID" value="MUM75813.1"/>
    <property type="molecule type" value="Genomic_DNA"/>
</dbReference>
<dbReference type="EMBL" id="AASZRA010000022">
    <property type="protein sequence ID" value="EFI6954166.1"/>
    <property type="molecule type" value="Genomic_DNA"/>
</dbReference>
<reference evidence="4" key="1">
    <citation type="journal article" date="2018" name="Genome Biol.">
        <title>SKESA: strategic k-mer extension for scrupulous assemblies.</title>
        <authorList>
            <person name="Souvorov A."/>
            <person name="Agarwala R."/>
            <person name="Lipman D.J."/>
        </authorList>
    </citation>
    <scope>NUCLEOTIDE SEQUENCE [LARGE SCALE GENOMIC DNA]</scope>
    <source>
        <strain evidence="4">EuSCAPE_DE065</strain>
    </source>
</reference>
<evidence type="ECO:0000313" key="12">
    <source>
        <dbReference type="Proteomes" id="UP000250671"/>
    </source>
</evidence>
<dbReference type="AlphaFoldDB" id="A0A0J2B4J0"/>
<reference evidence="6 15" key="6">
    <citation type="journal article" date="2019" name="Environ. Health Perspect.">
        <title>Inter-host Transmission of Carbapenemase-Producing Escherichia coli among Humans and Backyard Animals.</title>
        <authorList>
            <person name="Li J."/>
            <person name="Bi Z."/>
            <person name="Ma S."/>
            <person name="Chen B."/>
            <person name="Cai C."/>
            <person name="He J."/>
            <person name="Schwarz S."/>
            <person name="Sun C."/>
            <person name="Zhou Y."/>
            <person name="Yin J."/>
            <person name="Hulth A."/>
            <person name="Wang Y."/>
            <person name="Shen Z."/>
            <person name="Wang S."/>
            <person name="Wu C."/>
            <person name="Nilsson L.E."/>
            <person name="Walsh T.R."/>
            <person name="Borjesson S."/>
            <person name="Shen J."/>
            <person name="Sun Q."/>
            <person name="Wang Y."/>
        </authorList>
    </citation>
    <scope>NUCLEOTIDE SEQUENCE [LARGE SCALE GENOMIC DNA]</scope>
    <source>
        <strain evidence="6 15">A016f</strain>
    </source>
</reference>
<evidence type="ECO:0000313" key="7">
    <source>
        <dbReference type="EMBL" id="MQS32120.1"/>
    </source>
</evidence>
<gene>
    <name evidence="10" type="ORF">BANRA_01667</name>
    <name evidence="11" type="ORF">BANRA_02669</name>
    <name evidence="2" type="ORF">BCB93_003844</name>
    <name evidence="5" type="ORF">D9E49_15985</name>
    <name evidence="1" type="ORF">D9J61_19945</name>
    <name evidence="7" type="ORF">E4K51_18555</name>
    <name evidence="6" type="ORF">EIZ93_26825</name>
    <name evidence="8" type="ORF">GNZ05_27270</name>
    <name evidence="3" type="ORF">GTP92_24015</name>
    <name evidence="4" type="ORF">HMV95_16155</name>
    <name evidence="9" type="ORF">SAMEA3752557_05519</name>
</gene>
<proteinExistence type="predicted"/>
<evidence type="ECO:0000313" key="4">
    <source>
        <dbReference type="EMBL" id="HAJ5959784.1"/>
    </source>
</evidence>
<dbReference type="Proteomes" id="UP000490727">
    <property type="component" value="Unassembled WGS sequence"/>
</dbReference>
<organism evidence="7 17">
    <name type="scientific">Escherichia coli</name>
    <dbReference type="NCBI Taxonomy" id="562"/>
    <lineage>
        <taxon>Bacteria</taxon>
        <taxon>Pseudomonadati</taxon>
        <taxon>Pseudomonadota</taxon>
        <taxon>Gammaproteobacteria</taxon>
        <taxon>Enterobacterales</taxon>
        <taxon>Enterobacteriaceae</taxon>
        <taxon>Escherichia</taxon>
    </lineage>
</organism>
<protein>
    <submittedName>
        <fullName evidence="7">Uncharacterized protein</fullName>
    </submittedName>
</protein>
<reference evidence="9 12" key="2">
    <citation type="submission" date="2018-06" db="EMBL/GenBank/DDBJ databases">
        <authorList>
            <consortium name="Pathogen Informatics"/>
            <person name="Doyle S."/>
        </authorList>
    </citation>
    <scope>NUCLEOTIDE SEQUENCE [LARGE SCALE GENOMIC DNA]</scope>
    <source>
        <strain evidence="9 12">VREC0535</strain>
    </source>
</reference>
<dbReference type="Proteomes" id="UP000271175">
    <property type="component" value="Unassembled WGS sequence"/>
</dbReference>
<dbReference type="EMBL" id="UWXJ01000001">
    <property type="protein sequence ID" value="VCY84000.1"/>
    <property type="molecule type" value="Genomic_DNA"/>
</dbReference>
<dbReference type="EMBL" id="AAXDPX010000043">
    <property type="protein sequence ID" value="EGO6681338.1"/>
    <property type="molecule type" value="Genomic_DNA"/>
</dbReference>
<dbReference type="SMR" id="A0A0J2B4J0"/>
<reference evidence="13 16" key="4">
    <citation type="submission" date="2018-10" db="EMBL/GenBank/DDBJ databases">
        <authorList>
            <consortium name="NARMS: The National Antimicrobial Resistance Monitoring System"/>
        </authorList>
    </citation>
    <scope>NUCLEOTIDE SEQUENCE [LARGE SCALE GENOMIC DNA]</scope>
    <source>
        <strain evidence="5 13">CVM N17EC0276</strain>
        <strain evidence="1 16">CVM N17EC1330</strain>
    </source>
</reference>
<evidence type="ECO:0000313" key="1">
    <source>
        <dbReference type="EMBL" id="EAC1534277.1"/>
    </source>
</evidence>
<dbReference type="Proteomes" id="UP000775646">
    <property type="component" value="Unassembled WGS sequence"/>
</dbReference>
<name>A0A0J2B4J0_ECOLX</name>
<dbReference type="EMBL" id="UWXJ01000001">
    <property type="protein sequence ID" value="VCY83014.1"/>
    <property type="molecule type" value="Genomic_DNA"/>
</dbReference>
<dbReference type="EMBL" id="ROAL01000014">
    <property type="protein sequence ID" value="MIB61870.1"/>
    <property type="molecule type" value="Genomic_DNA"/>
</dbReference>
<evidence type="ECO:0000313" key="18">
    <source>
        <dbReference type="Proteomes" id="UP000490727"/>
    </source>
</evidence>
<evidence type="ECO:0000313" key="6">
    <source>
        <dbReference type="EMBL" id="MQK27756.1"/>
    </source>
</evidence>